<feature type="compositionally biased region" description="Polar residues" evidence="1">
    <location>
        <begin position="360"/>
        <end position="369"/>
    </location>
</feature>
<evidence type="ECO:0000313" key="3">
    <source>
        <dbReference type="Proteomes" id="UP001295794"/>
    </source>
</evidence>
<feature type="compositionally biased region" description="Low complexity" evidence="1">
    <location>
        <begin position="320"/>
        <end position="332"/>
    </location>
</feature>
<name>A0AAD2HQ41_9AGAR</name>
<organism evidence="2 3">
    <name type="scientific">Mycena citricolor</name>
    <dbReference type="NCBI Taxonomy" id="2018698"/>
    <lineage>
        <taxon>Eukaryota</taxon>
        <taxon>Fungi</taxon>
        <taxon>Dikarya</taxon>
        <taxon>Basidiomycota</taxon>
        <taxon>Agaricomycotina</taxon>
        <taxon>Agaricomycetes</taxon>
        <taxon>Agaricomycetidae</taxon>
        <taxon>Agaricales</taxon>
        <taxon>Marasmiineae</taxon>
        <taxon>Mycenaceae</taxon>
        <taxon>Mycena</taxon>
    </lineage>
</organism>
<evidence type="ECO:0000313" key="2">
    <source>
        <dbReference type="EMBL" id="CAK5279020.1"/>
    </source>
</evidence>
<feature type="region of interest" description="Disordered" evidence="1">
    <location>
        <begin position="487"/>
        <end position="507"/>
    </location>
</feature>
<evidence type="ECO:0000256" key="1">
    <source>
        <dbReference type="SAM" id="MobiDB-lite"/>
    </source>
</evidence>
<feature type="region of interest" description="Disordered" evidence="1">
    <location>
        <begin position="302"/>
        <end position="332"/>
    </location>
</feature>
<reference evidence="2" key="1">
    <citation type="submission" date="2023-11" db="EMBL/GenBank/DDBJ databases">
        <authorList>
            <person name="De Vega J J."/>
            <person name="De Vega J J."/>
        </authorList>
    </citation>
    <scope>NUCLEOTIDE SEQUENCE</scope>
</reference>
<proteinExistence type="predicted"/>
<dbReference type="Proteomes" id="UP001295794">
    <property type="component" value="Unassembled WGS sequence"/>
</dbReference>
<dbReference type="AlphaFoldDB" id="A0AAD2HQ41"/>
<feature type="compositionally biased region" description="Basic and acidic residues" evidence="1">
    <location>
        <begin position="370"/>
        <end position="379"/>
    </location>
</feature>
<feature type="compositionally biased region" description="Low complexity" evidence="1">
    <location>
        <begin position="383"/>
        <end position="392"/>
    </location>
</feature>
<protein>
    <submittedName>
        <fullName evidence="2">Uncharacterized protein</fullName>
    </submittedName>
</protein>
<accession>A0AAD2HQ41</accession>
<comment type="caution">
    <text evidence="2">The sequence shown here is derived from an EMBL/GenBank/DDBJ whole genome shotgun (WGS) entry which is preliminary data.</text>
</comment>
<sequence length="507" mass="55600">MGTTPKGKSKKDEYKQRLDAAKAKENEKKAKKALTANKKAKAAAKKADVEKENEIEVGEVGPVVKRKRRSATVIWSKRVYFYVTDLLLTIIEESTRYRQAFGFSTEGNINSKGLTVKDVCIEIAQHLFFAHLLLIDKQKAEHEAAVKRGVSEEDAPVVSSETDAYEISALGAAGRIDGNELLPPFALSDLEDLGTASSCSLKTSFTRNVNKLGSTGYGLIDAGKEAEITEGSSLANVWGKAGSDFLVLCTEGTPEETITGFPWFLRMNELTRTNPTFNRTAVANSSTPVTLDVLSRDKAKEVSDELSNSGTEEPLTDWCSSSPLASPANPLPQYQRFDELTSSSIEDEDTLPENIPATPTPATASGSRTQAKDKCKPVQKETSSSSASSGSSTPRGTKRKGAAGMVDFVQDISSRFTESRLKIVKMQEKTRKEENEQRYDYLLARMAHEQKENEARRQHEMEMMDRQIRLEELRRSAVVPSTFDAYGPGAPAGGAPPPIDPRLLNMM</sequence>
<keyword evidence="3" id="KW-1185">Reference proteome</keyword>
<dbReference type="EMBL" id="CAVNYO010000434">
    <property type="protein sequence ID" value="CAK5279020.1"/>
    <property type="molecule type" value="Genomic_DNA"/>
</dbReference>
<gene>
    <name evidence="2" type="ORF">MYCIT1_LOCUS28809</name>
</gene>
<feature type="region of interest" description="Disordered" evidence="1">
    <location>
        <begin position="344"/>
        <end position="404"/>
    </location>
</feature>